<reference evidence="1" key="1">
    <citation type="submission" date="2022-02" db="EMBL/GenBank/DDBJ databases">
        <title>Plant Genome Project.</title>
        <authorList>
            <person name="Zhang R.-G."/>
        </authorList>
    </citation>
    <scope>NUCLEOTIDE SEQUENCE</scope>
    <source>
        <strain evidence="1">AT1</strain>
    </source>
</reference>
<proteinExistence type="predicted"/>
<dbReference type="EMBL" id="CM046388">
    <property type="protein sequence ID" value="KAI8573555.1"/>
    <property type="molecule type" value="Genomic_DNA"/>
</dbReference>
<evidence type="ECO:0000313" key="1">
    <source>
        <dbReference type="EMBL" id="KAI8573555.1"/>
    </source>
</evidence>
<evidence type="ECO:0000313" key="2">
    <source>
        <dbReference type="Proteomes" id="UP001062846"/>
    </source>
</evidence>
<comment type="caution">
    <text evidence="1">The sequence shown here is derived from an EMBL/GenBank/DDBJ whole genome shotgun (WGS) entry which is preliminary data.</text>
</comment>
<organism evidence="1 2">
    <name type="scientific">Rhododendron molle</name>
    <name type="common">Chinese azalea</name>
    <name type="synonym">Azalea mollis</name>
    <dbReference type="NCBI Taxonomy" id="49168"/>
    <lineage>
        <taxon>Eukaryota</taxon>
        <taxon>Viridiplantae</taxon>
        <taxon>Streptophyta</taxon>
        <taxon>Embryophyta</taxon>
        <taxon>Tracheophyta</taxon>
        <taxon>Spermatophyta</taxon>
        <taxon>Magnoliopsida</taxon>
        <taxon>eudicotyledons</taxon>
        <taxon>Gunneridae</taxon>
        <taxon>Pentapetalae</taxon>
        <taxon>asterids</taxon>
        <taxon>Ericales</taxon>
        <taxon>Ericaceae</taxon>
        <taxon>Ericoideae</taxon>
        <taxon>Rhodoreae</taxon>
        <taxon>Rhododendron</taxon>
    </lineage>
</organism>
<gene>
    <name evidence="1" type="ORF">RHMOL_Rhmol01G0286500</name>
</gene>
<dbReference type="Proteomes" id="UP001062846">
    <property type="component" value="Chromosome 1"/>
</dbReference>
<sequence length="475" mass="52604">MIPGATSYFVTEDAVSSSLDPTLPSDSHSNSLLYSFSLLKERVHQVQSLVTILISPHHHTPPPSATNADSTASAIAGMGTLIQEIIITASSMMFTCQQMSLGSSPAAPSGGGAAVAKQNSDGEAKRETQVQNQSQNQTQSFYSSENLENWYADNYNNNTGGNCNENDDENNEGGNCEEGVSGKNYDIIELDAADLLAKYTHYCQVCGKGFKRDANLRMHMRAHGDEYKSSAALINPLKRGGAGIGGGDGGDLKLPRKYSCPQEGCRSPEVIMNQPTTSGDLLMIPRQALAPSMVIRVPKKLLLRPRDLNSCGFHSLSTEVVRRLEPTEWLLKRNTTRMEDTGEQLRNMRPARAFLCITSVRIPFRWNKKHAKFQPLKSMICVKNHYKRSHCPKMYVCKRCNRKNFSVLSDLRTHEKHCGDLRWQCSCGTTFSRKDKLMGHVALFVGHTPAIKSLMKMGKVVAECDQVEIARVDKR</sequence>
<protein>
    <submittedName>
        <fullName evidence="1">Uncharacterized protein</fullName>
    </submittedName>
</protein>
<accession>A0ACC0Q711</accession>
<keyword evidence="2" id="KW-1185">Reference proteome</keyword>
<name>A0ACC0Q711_RHOML</name>